<dbReference type="SUPFAM" id="SSF54427">
    <property type="entry name" value="NTF2-like"/>
    <property type="match status" value="1"/>
</dbReference>
<evidence type="ECO:0000259" key="1">
    <source>
        <dbReference type="Pfam" id="PF13577"/>
    </source>
</evidence>
<name>A0ABY8SV03_9BURK</name>
<organism evidence="2 3">
    <name type="scientific">Comamonas resistens</name>
    <dbReference type="NCBI Taxonomy" id="3046670"/>
    <lineage>
        <taxon>Bacteria</taxon>
        <taxon>Pseudomonadati</taxon>
        <taxon>Pseudomonadota</taxon>
        <taxon>Betaproteobacteria</taxon>
        <taxon>Burkholderiales</taxon>
        <taxon>Comamonadaceae</taxon>
        <taxon>Comamonas</taxon>
    </lineage>
</organism>
<protein>
    <submittedName>
        <fullName evidence="2">Nuclear transport factor 2 family protein</fullName>
    </submittedName>
</protein>
<evidence type="ECO:0000313" key="3">
    <source>
        <dbReference type="Proteomes" id="UP001240697"/>
    </source>
</evidence>
<dbReference type="Proteomes" id="UP001240697">
    <property type="component" value="Chromosome"/>
</dbReference>
<feature type="domain" description="SnoaL-like" evidence="1">
    <location>
        <begin position="10"/>
        <end position="134"/>
    </location>
</feature>
<dbReference type="RefSeq" id="WP_283487943.1">
    <property type="nucleotide sequence ID" value="NZ_CP125947.1"/>
</dbReference>
<dbReference type="Gene3D" id="3.10.450.50">
    <property type="match status" value="1"/>
</dbReference>
<dbReference type="EMBL" id="CP125947">
    <property type="protein sequence ID" value="WHS66868.1"/>
    <property type="molecule type" value="Genomic_DNA"/>
</dbReference>
<gene>
    <name evidence="2" type="ORF">QMY55_06985</name>
</gene>
<dbReference type="CDD" id="cd00531">
    <property type="entry name" value="NTF2_like"/>
    <property type="match status" value="1"/>
</dbReference>
<reference evidence="2 3" key="1">
    <citation type="submission" date="2023-05" db="EMBL/GenBank/DDBJ databases">
        <authorList>
            <person name="Yin Y."/>
            <person name="Lu Z."/>
        </authorList>
    </citation>
    <scope>NUCLEOTIDE SEQUENCE [LARGE SCALE GENOMIC DNA]</scope>
    <source>
        <strain evidence="2 3">ZM22</strain>
    </source>
</reference>
<dbReference type="InterPro" id="IPR032710">
    <property type="entry name" value="NTF2-like_dom_sf"/>
</dbReference>
<evidence type="ECO:0000313" key="2">
    <source>
        <dbReference type="EMBL" id="WHS66868.1"/>
    </source>
</evidence>
<accession>A0ABY8SV03</accession>
<keyword evidence="3" id="KW-1185">Reference proteome</keyword>
<dbReference type="Pfam" id="PF13577">
    <property type="entry name" value="SnoaL_4"/>
    <property type="match status" value="1"/>
</dbReference>
<proteinExistence type="predicted"/>
<dbReference type="InterPro" id="IPR037401">
    <property type="entry name" value="SnoaL-like"/>
</dbReference>
<sequence>MKAAPSTPEQLALEHALLQVLNRYATAVDTRNLALLDQVFTADCTATYGGSYVCQGAAEIRRMIDVHMGGCGPTQHLLGNLEVDASDPARVRSKIHVRAVHAGLHERAPLRYDAVGYYEDEWVQQPQGWRIHSRSMTLLLEIGDRSVMQPAPAAA</sequence>